<sequence>MSNEYGQGEKVLSRAAGMVAEAKGDFDNISKTLMGNVEQLKSQWGGQGFRAFDTLSQEWQAKQNKILSALNVFESNLQTTEKDNVATDESQSSTMASISAGLDAAPGV</sequence>
<dbReference type="SUPFAM" id="SSF140453">
    <property type="entry name" value="EsxAB dimer-like"/>
    <property type="match status" value="1"/>
</dbReference>
<keyword evidence="3" id="KW-1185">Reference proteome</keyword>
<organism evidence="2 3">
    <name type="scientific">Nocardioides kribbensis</name>
    <dbReference type="NCBI Taxonomy" id="305517"/>
    <lineage>
        <taxon>Bacteria</taxon>
        <taxon>Bacillati</taxon>
        <taxon>Actinomycetota</taxon>
        <taxon>Actinomycetes</taxon>
        <taxon>Propionibacteriales</taxon>
        <taxon>Nocardioidaceae</taxon>
        <taxon>Nocardioides</taxon>
    </lineage>
</organism>
<feature type="region of interest" description="Disordered" evidence="1">
    <location>
        <begin position="80"/>
        <end position="108"/>
    </location>
</feature>
<dbReference type="InterPro" id="IPR010310">
    <property type="entry name" value="T7SS_ESAT-6-like"/>
</dbReference>
<dbReference type="InterPro" id="IPR036689">
    <property type="entry name" value="ESAT-6-like_sf"/>
</dbReference>
<dbReference type="RefSeq" id="WP_056863150.1">
    <property type="nucleotide sequence ID" value="NZ_BAAAMM010000022.1"/>
</dbReference>
<dbReference type="Proteomes" id="UP001482520">
    <property type="component" value="Unassembled WGS sequence"/>
</dbReference>
<dbReference type="Pfam" id="PF06013">
    <property type="entry name" value="WXG100"/>
    <property type="match status" value="1"/>
</dbReference>
<name>A0ABV1P2G9_9ACTN</name>
<comment type="caution">
    <text evidence="2">The sequence shown here is derived from an EMBL/GenBank/DDBJ whole genome shotgun (WGS) entry which is preliminary data.</text>
</comment>
<evidence type="ECO:0000313" key="2">
    <source>
        <dbReference type="EMBL" id="MEQ7848953.1"/>
    </source>
</evidence>
<accession>A0ABV1P2G9</accession>
<gene>
    <name evidence="2" type="ORF">V6R90_16870</name>
</gene>
<evidence type="ECO:0000313" key="3">
    <source>
        <dbReference type="Proteomes" id="UP001482520"/>
    </source>
</evidence>
<dbReference type="Gene3D" id="1.10.287.1060">
    <property type="entry name" value="ESAT-6-like"/>
    <property type="match status" value="1"/>
</dbReference>
<feature type="compositionally biased region" description="Polar residues" evidence="1">
    <location>
        <begin position="87"/>
        <end position="97"/>
    </location>
</feature>
<reference evidence="2 3" key="1">
    <citation type="submission" date="2024-02" db="EMBL/GenBank/DDBJ databases">
        <title>Full genome sequence of Nocardioides kribbensis.</title>
        <authorList>
            <person name="Poletto B.L."/>
            <person name="Silva G."/>
            <person name="Galante D."/>
            <person name="Campos K.R."/>
            <person name="Santos M.B.N."/>
            <person name="Sacchi C.T."/>
        </authorList>
    </citation>
    <scope>NUCLEOTIDE SEQUENCE [LARGE SCALE GENOMIC DNA]</scope>
    <source>
        <strain evidence="2 3">O4R</strain>
    </source>
</reference>
<evidence type="ECO:0000256" key="1">
    <source>
        <dbReference type="SAM" id="MobiDB-lite"/>
    </source>
</evidence>
<dbReference type="EMBL" id="JBEGDP010000025">
    <property type="protein sequence ID" value="MEQ7848953.1"/>
    <property type="molecule type" value="Genomic_DNA"/>
</dbReference>
<proteinExistence type="predicted"/>
<protein>
    <submittedName>
        <fullName evidence="2">WXG100 family type VII secretion target</fullName>
    </submittedName>
</protein>